<sequence length="46" mass="5269">MTHRCAASFCLWLGYRYGPFRLFASKQWVTNCGLHICIFGGNELVT</sequence>
<accession>K3YFN4</accession>
<dbReference type="Proteomes" id="UP000004995">
    <property type="component" value="Unassembled WGS sequence"/>
</dbReference>
<dbReference type="EnsemblPlants" id="KQK96682">
    <property type="protein sequence ID" value="KQK96682"/>
    <property type="gene ID" value="SETIT_013052mg"/>
</dbReference>
<organism evidence="1 2">
    <name type="scientific">Setaria italica</name>
    <name type="common">Foxtail millet</name>
    <name type="synonym">Panicum italicum</name>
    <dbReference type="NCBI Taxonomy" id="4555"/>
    <lineage>
        <taxon>Eukaryota</taxon>
        <taxon>Viridiplantae</taxon>
        <taxon>Streptophyta</taxon>
        <taxon>Embryophyta</taxon>
        <taxon>Tracheophyta</taxon>
        <taxon>Spermatophyta</taxon>
        <taxon>Magnoliopsida</taxon>
        <taxon>Liliopsida</taxon>
        <taxon>Poales</taxon>
        <taxon>Poaceae</taxon>
        <taxon>PACMAD clade</taxon>
        <taxon>Panicoideae</taxon>
        <taxon>Panicodae</taxon>
        <taxon>Paniceae</taxon>
        <taxon>Cenchrinae</taxon>
        <taxon>Setaria</taxon>
    </lineage>
</organism>
<dbReference type="AlphaFoldDB" id="K3YFN4"/>
<dbReference type="InParanoid" id="K3YFN4"/>
<dbReference type="HOGENOM" id="CLU_3192307_0_0_1"/>
<reference evidence="2" key="1">
    <citation type="journal article" date="2012" name="Nat. Biotechnol.">
        <title>Reference genome sequence of the model plant Setaria.</title>
        <authorList>
            <person name="Bennetzen J.L."/>
            <person name="Schmutz J."/>
            <person name="Wang H."/>
            <person name="Percifield R."/>
            <person name="Hawkins J."/>
            <person name="Pontaroli A.C."/>
            <person name="Estep M."/>
            <person name="Feng L."/>
            <person name="Vaughn J.N."/>
            <person name="Grimwood J."/>
            <person name="Jenkins J."/>
            <person name="Barry K."/>
            <person name="Lindquist E."/>
            <person name="Hellsten U."/>
            <person name="Deshpande S."/>
            <person name="Wang X."/>
            <person name="Wu X."/>
            <person name="Mitros T."/>
            <person name="Triplett J."/>
            <person name="Yang X."/>
            <person name="Ye C.Y."/>
            <person name="Mauro-Herrera M."/>
            <person name="Wang L."/>
            <person name="Li P."/>
            <person name="Sharma M."/>
            <person name="Sharma R."/>
            <person name="Ronald P.C."/>
            <person name="Panaud O."/>
            <person name="Kellogg E.A."/>
            <person name="Brutnell T.P."/>
            <person name="Doust A.N."/>
            <person name="Tuskan G.A."/>
            <person name="Rokhsar D."/>
            <person name="Devos K.M."/>
        </authorList>
    </citation>
    <scope>NUCLEOTIDE SEQUENCE [LARGE SCALE GENOMIC DNA]</scope>
    <source>
        <strain evidence="2">cv. Yugu1</strain>
    </source>
</reference>
<reference evidence="1" key="2">
    <citation type="submission" date="2018-08" db="UniProtKB">
        <authorList>
            <consortium name="EnsemblPlants"/>
        </authorList>
    </citation>
    <scope>IDENTIFICATION</scope>
    <source>
        <strain evidence="1">Yugu1</strain>
    </source>
</reference>
<protein>
    <submittedName>
        <fullName evidence="1">Uncharacterized protein</fullName>
    </submittedName>
</protein>
<keyword evidence="2" id="KW-1185">Reference proteome</keyword>
<dbReference type="EMBL" id="AGNK02004230">
    <property type="status" value="NOT_ANNOTATED_CDS"/>
    <property type="molecule type" value="Genomic_DNA"/>
</dbReference>
<name>K3YFN4_SETIT</name>
<evidence type="ECO:0000313" key="2">
    <source>
        <dbReference type="Proteomes" id="UP000004995"/>
    </source>
</evidence>
<evidence type="ECO:0000313" key="1">
    <source>
        <dbReference type="EnsemblPlants" id="KQK96682"/>
    </source>
</evidence>
<proteinExistence type="predicted"/>
<dbReference type="Gramene" id="KQK96682">
    <property type="protein sequence ID" value="KQK96682"/>
    <property type="gene ID" value="SETIT_013052mg"/>
</dbReference>